<dbReference type="PRINTS" id="PR00019">
    <property type="entry name" value="LEURICHRPT"/>
</dbReference>
<evidence type="ECO:0000313" key="15">
    <source>
        <dbReference type="Proteomes" id="UP000092600"/>
    </source>
</evidence>
<gene>
    <name evidence="14" type="ORF">ACMD2_00722</name>
</gene>
<sequence length="1507" mass="167886">MKNLSSLDLSNNSLQGVISKAHFANLSKLEELTLSSNSLIIDVDQNWIPPFQLSFLALASCRFSQPQFPTWLQWQKQIDFVSLSNTGIRDTIRGKLLMSLQSTSLEYLILKSNRLEDPIPSLPNTLTALDLSENFISGPSLSPILNMPRLRYLSLSSNHINGSVPSYICELKYLELLDLSNNSLSGELPQCWKNSSLSVLDLSNNNLAGEIPSSIGSLNSLTLLLLKNNNFFGELPLELQHCNNLVLLDLSNNELTGEIPTWIGEYLQDLVVLQLRSNMFVGEIPSELALLAHLQFLDLAHNNLTGSIPRSFGNFSAMIYDATHGYSVDQSNFTTFLYITDLLVVIQGKEYQYSTTIYLLKIMDLSENNLSGQIPEEIVALGLLRSLNLSGNHLTGMIPERLGGMHSLESLDLSQNELQGAIPQSLSALTFLNYLNLSYNNFSGRIPTGNQLSTLDNPSIYIGNSYLCGPPTEKNCSENETMPNVVGDDYNGYESTWPYLSMGLGFVAGFWGVCGILIFKENWSSAYFQMIDRLYDKIYVIIGIRMTSGCFEIEKEALLTFKAGIIDTSNRLSSWAGRDCCSTWKGVVCDNNTGHVLKLNLRNKYFGHSNWSDYNSLRGEINPSLLVLSHLSRLDLSGNDFGGISIPKFIGSLKSLMHLDLSGSNFGGEIPEQLGNLSNLRYIDLSRSLFTCETPLQISNLSRLHTLRLSDAFASYNPCVGDLSWLSHLSSIRVLHLSLLNLSNATDWLEAVNTLHFLQELVLSACHLTNIPTSLSYLNFTSLKFLAISENGPFNTILPTWLWNLTKLSYLDLRYSGFHGKIPDSLGNLTSLNTLLLGSNDFDGGIPRSIQNLCNLVNIDLSSVGIGGDIAELMGQLHCSWKNMEQLMLQNNKLHGSLFGWLEEMKNLSILDLRNNSLGGPIPSGIGRHSNFQWLDLSYNSLQGVVSEAHFANLSKLDTLILGPNSLMIDMDQNWIPPFQLSNLILDSCQFLHPQFPAWLRSQMLLVDLSLPNTSIADTIPEWFWNLPYRFVDLSYNQIRGKLPVSLQSTILERFVWRSNKLEGPIPSFPNTLQILDLSENSISGPLLSPISNMSQLSFLLLSSNQINGSIPSYICELIYLEVLDLSNNSLSGELPQCWKNSFLLILDLSNNNLAGKIPSSIGSLSSLTLLHLNNNNFYGELPLELQHCDNLLFLDLRNNKLTGEIPRWIGENLQDLVILQLRSNLFVGEIPSELARLGYLQFLDLAHNNLTGSIPRSFGNFSAMTYDAIHNYDGNGYTIDESNFTSFDYSSNLLVVIQGEEYQYSTTIYLLKILDLSENNLSGQIPEEIVALVLLRSLNLSGNHLTGMIPERLGGMRSLESLDLSLNELQGAIPQSLSALTFLNYLNLSYNNLSGRIPTGNQLSTLDNPSIYIGNTYLCGPPTGKNCSENHTIPNIAGDDYDGSESTWLYIGMGLGFVAGFWGVCGILIFKESWSSAYFQMIDRLYNKIYVIIAINMRKLNRKMRG</sequence>
<evidence type="ECO:0000256" key="5">
    <source>
        <dbReference type="ARBA" id="ARBA00022626"/>
    </source>
</evidence>
<comment type="subcellular location">
    <subcellularLocation>
        <location evidence="1">Cell membrane</location>
        <topology evidence="1">Single-pass type I membrane protein</topology>
    </subcellularLocation>
</comment>
<dbReference type="InterPro" id="IPR046956">
    <property type="entry name" value="RLP23-like"/>
</dbReference>
<evidence type="ECO:0000256" key="6">
    <source>
        <dbReference type="ARBA" id="ARBA00022692"/>
    </source>
</evidence>
<keyword evidence="14" id="KW-0418">Kinase</keyword>
<dbReference type="SUPFAM" id="SSF52047">
    <property type="entry name" value="RNI-like"/>
    <property type="match status" value="3"/>
</dbReference>
<evidence type="ECO:0000256" key="2">
    <source>
        <dbReference type="ARBA" id="ARBA00009592"/>
    </source>
</evidence>
<evidence type="ECO:0000313" key="14">
    <source>
        <dbReference type="EMBL" id="OAY71780.1"/>
    </source>
</evidence>
<evidence type="ECO:0000256" key="12">
    <source>
        <dbReference type="SAM" id="Phobius"/>
    </source>
</evidence>
<dbReference type="STRING" id="4615.A0A199V4J7"/>
<keyword evidence="5" id="KW-1070">Brassinosteroid signaling pathway</keyword>
<keyword evidence="6 12" id="KW-0812">Transmembrane</keyword>
<proteinExistence type="inferred from homology"/>
<protein>
    <submittedName>
        <fullName evidence="14">LRR receptor-like serine/threonine-protein kinase FLS2</fullName>
    </submittedName>
</protein>
<feature type="domain" description="Leucine-rich repeat-containing N-terminal plant-type" evidence="13">
    <location>
        <begin position="554"/>
        <end position="590"/>
    </location>
</feature>
<accession>A0A199V4J7</accession>
<dbReference type="GO" id="GO:0009742">
    <property type="term" value="P:brassinosteroid mediated signaling pathway"/>
    <property type="evidence" value="ECO:0007669"/>
    <property type="project" value="UniProtKB-KW"/>
</dbReference>
<dbReference type="PANTHER" id="PTHR48063:SF90">
    <property type="entry name" value="OS11G0565920 PROTEIN"/>
    <property type="match status" value="1"/>
</dbReference>
<dbReference type="FunFam" id="3.80.10.10:FF:000041">
    <property type="entry name" value="LRR receptor-like serine/threonine-protein kinase ERECTA"/>
    <property type="match status" value="1"/>
</dbReference>
<dbReference type="SMART" id="SM00369">
    <property type="entry name" value="LRR_TYP"/>
    <property type="match status" value="15"/>
</dbReference>
<keyword evidence="4" id="KW-0433">Leucine-rich repeat</keyword>
<dbReference type="Proteomes" id="UP000092600">
    <property type="component" value="Unassembled WGS sequence"/>
</dbReference>
<dbReference type="GO" id="GO:0005886">
    <property type="term" value="C:plasma membrane"/>
    <property type="evidence" value="ECO:0007669"/>
    <property type="project" value="UniProtKB-SubCell"/>
</dbReference>
<evidence type="ECO:0000256" key="9">
    <source>
        <dbReference type="ARBA" id="ARBA00022989"/>
    </source>
</evidence>
<evidence type="ECO:0000256" key="8">
    <source>
        <dbReference type="ARBA" id="ARBA00022737"/>
    </source>
</evidence>
<evidence type="ECO:0000256" key="7">
    <source>
        <dbReference type="ARBA" id="ARBA00022729"/>
    </source>
</evidence>
<keyword evidence="14" id="KW-0675">Receptor</keyword>
<evidence type="ECO:0000256" key="4">
    <source>
        <dbReference type="ARBA" id="ARBA00022614"/>
    </source>
</evidence>
<evidence type="ECO:0000259" key="13">
    <source>
        <dbReference type="Pfam" id="PF08263"/>
    </source>
</evidence>
<feature type="transmembrane region" description="Helical" evidence="12">
    <location>
        <begin position="1449"/>
        <end position="1471"/>
    </location>
</feature>
<dbReference type="Pfam" id="PF00560">
    <property type="entry name" value="LRR_1"/>
    <property type="match status" value="19"/>
</dbReference>
<dbReference type="SUPFAM" id="SSF52058">
    <property type="entry name" value="L domain-like"/>
    <property type="match status" value="2"/>
</dbReference>
<comment type="caution">
    <text evidence="14">The sequence shown here is derived from an EMBL/GenBank/DDBJ whole genome shotgun (WGS) entry which is preliminary data.</text>
</comment>
<dbReference type="Pfam" id="PF13855">
    <property type="entry name" value="LRR_8"/>
    <property type="match status" value="2"/>
</dbReference>
<dbReference type="InterPro" id="IPR032675">
    <property type="entry name" value="LRR_dom_sf"/>
</dbReference>
<reference evidence="14 15" key="1">
    <citation type="journal article" date="2016" name="DNA Res.">
        <title>The draft genome of MD-2 pineapple using hybrid error correction of long reads.</title>
        <authorList>
            <person name="Redwan R.M."/>
            <person name="Saidin A."/>
            <person name="Kumar S.V."/>
        </authorList>
    </citation>
    <scope>NUCLEOTIDE SEQUENCE [LARGE SCALE GENOMIC DNA]</scope>
    <source>
        <strain evidence="15">cv. MD2</strain>
        <tissue evidence="14">Leaf</tissue>
    </source>
</reference>
<organism evidence="14 15">
    <name type="scientific">Ananas comosus</name>
    <name type="common">Pineapple</name>
    <name type="synonym">Ananas ananas</name>
    <dbReference type="NCBI Taxonomy" id="4615"/>
    <lineage>
        <taxon>Eukaryota</taxon>
        <taxon>Viridiplantae</taxon>
        <taxon>Streptophyta</taxon>
        <taxon>Embryophyta</taxon>
        <taxon>Tracheophyta</taxon>
        <taxon>Spermatophyta</taxon>
        <taxon>Magnoliopsida</taxon>
        <taxon>Liliopsida</taxon>
        <taxon>Poales</taxon>
        <taxon>Bromeliaceae</taxon>
        <taxon>Bromelioideae</taxon>
        <taxon>Ananas</taxon>
    </lineage>
</organism>
<dbReference type="EMBL" id="LSRQ01003333">
    <property type="protein sequence ID" value="OAY71780.1"/>
    <property type="molecule type" value="Genomic_DNA"/>
</dbReference>
<name>A0A199V4J7_ANACO</name>
<keyword evidence="8" id="KW-0677">Repeat</keyword>
<dbReference type="Gene3D" id="3.80.10.10">
    <property type="entry name" value="Ribonuclease Inhibitor"/>
    <property type="match status" value="5"/>
</dbReference>
<dbReference type="InterPro" id="IPR003591">
    <property type="entry name" value="Leu-rich_rpt_typical-subtyp"/>
</dbReference>
<evidence type="ECO:0000256" key="10">
    <source>
        <dbReference type="ARBA" id="ARBA00023136"/>
    </source>
</evidence>
<dbReference type="Pfam" id="PF08263">
    <property type="entry name" value="LRRNT_2"/>
    <property type="match status" value="1"/>
</dbReference>
<dbReference type="Pfam" id="PF13516">
    <property type="entry name" value="LRR_6"/>
    <property type="match status" value="1"/>
</dbReference>
<dbReference type="FunFam" id="3.80.10.10:FF:000095">
    <property type="entry name" value="LRR receptor-like serine/threonine-protein kinase GSO1"/>
    <property type="match status" value="2"/>
</dbReference>
<dbReference type="FunFam" id="3.80.10.10:FF:000649">
    <property type="entry name" value="Leucine Rich Repeat family protein"/>
    <property type="match status" value="1"/>
</dbReference>
<keyword evidence="9 12" id="KW-1133">Transmembrane helix</keyword>
<dbReference type="SMART" id="SM00365">
    <property type="entry name" value="LRR_SD22"/>
    <property type="match status" value="7"/>
</dbReference>
<evidence type="ECO:0000256" key="1">
    <source>
        <dbReference type="ARBA" id="ARBA00004251"/>
    </source>
</evidence>
<evidence type="ECO:0000256" key="3">
    <source>
        <dbReference type="ARBA" id="ARBA00022475"/>
    </source>
</evidence>
<evidence type="ECO:0000256" key="11">
    <source>
        <dbReference type="ARBA" id="ARBA00023180"/>
    </source>
</evidence>
<dbReference type="InterPro" id="IPR001611">
    <property type="entry name" value="Leu-rich_rpt"/>
</dbReference>
<keyword evidence="7" id="KW-0732">Signal</keyword>
<keyword evidence="3" id="KW-1003">Cell membrane</keyword>
<keyword evidence="11" id="KW-0325">Glycoprotein</keyword>
<dbReference type="GO" id="GO:0016301">
    <property type="term" value="F:kinase activity"/>
    <property type="evidence" value="ECO:0007669"/>
    <property type="project" value="UniProtKB-KW"/>
</dbReference>
<comment type="similarity">
    <text evidence="2">Belongs to the RLP family.</text>
</comment>
<dbReference type="InterPro" id="IPR013210">
    <property type="entry name" value="LRR_N_plant-typ"/>
</dbReference>
<keyword evidence="10 12" id="KW-0472">Membrane</keyword>
<dbReference type="PANTHER" id="PTHR48063">
    <property type="entry name" value="LRR RECEPTOR-LIKE KINASE"/>
    <property type="match status" value="1"/>
</dbReference>
<dbReference type="FunFam" id="3.80.10.10:FF:000111">
    <property type="entry name" value="LRR receptor-like serine/threonine-protein kinase ERECTA"/>
    <property type="match status" value="2"/>
</dbReference>
<keyword evidence="14" id="KW-0808">Transferase</keyword>